<evidence type="ECO:0000256" key="1">
    <source>
        <dbReference type="SAM" id="SignalP"/>
    </source>
</evidence>
<organism evidence="2">
    <name type="scientific">Ixodes scapularis</name>
    <name type="common">Black-legged tick</name>
    <name type="synonym">Deer tick</name>
    <dbReference type="NCBI Taxonomy" id="6945"/>
    <lineage>
        <taxon>Eukaryota</taxon>
        <taxon>Metazoa</taxon>
        <taxon>Ecdysozoa</taxon>
        <taxon>Arthropoda</taxon>
        <taxon>Chelicerata</taxon>
        <taxon>Arachnida</taxon>
        <taxon>Acari</taxon>
        <taxon>Parasitiformes</taxon>
        <taxon>Ixodida</taxon>
        <taxon>Ixodoidea</taxon>
        <taxon>Ixodidae</taxon>
        <taxon>Ixodinae</taxon>
        <taxon>Ixodes</taxon>
    </lineage>
</organism>
<accession>A0A4D5RJE9</accession>
<name>A0A4D5RJE9_IXOSC</name>
<protein>
    <submittedName>
        <fullName evidence="2">Putative secreted protein</fullName>
    </submittedName>
</protein>
<feature type="signal peptide" evidence="1">
    <location>
        <begin position="1"/>
        <end position="24"/>
    </location>
</feature>
<dbReference type="EMBL" id="GHJT01003299">
    <property type="protein sequence ID" value="MOY37270.1"/>
    <property type="molecule type" value="Transcribed_RNA"/>
</dbReference>
<keyword evidence="1" id="KW-0732">Signal</keyword>
<evidence type="ECO:0000313" key="2">
    <source>
        <dbReference type="EMBL" id="MOY37270.1"/>
    </source>
</evidence>
<feature type="chain" id="PRO_5020030187" evidence="1">
    <location>
        <begin position="25"/>
        <end position="122"/>
    </location>
</feature>
<sequence length="122" mass="14532">MASPFPFHLAVALLLVLVHQQAAGEQHTFDLNKEVERFVKRKGKEVLREIVWWDVHGKQEEVKQGRRKYPPKRSVPYDMFMLLSLHSLRRTRMALRHADVTPRQARDYFFESVVLLRMFMGR</sequence>
<reference evidence="2" key="1">
    <citation type="submission" date="2019-04" db="EMBL/GenBank/DDBJ databases">
        <title>An insight into the mialome of Ixodes scapularis.</title>
        <authorList>
            <person name="Ribeiro J.M."/>
            <person name="Mather T.N."/>
            <person name="Karim S."/>
        </authorList>
    </citation>
    <scope>NUCLEOTIDE SEQUENCE</scope>
</reference>
<proteinExistence type="predicted"/>
<dbReference type="AlphaFoldDB" id="A0A4D5RJE9"/>